<evidence type="ECO:0000313" key="3">
    <source>
        <dbReference type="Proteomes" id="UP000234474"/>
    </source>
</evidence>
<dbReference type="STRING" id="1392255.A0A2I1CEQ4"/>
<protein>
    <submittedName>
        <fullName evidence="2">Uncharacterized protein</fullName>
    </submittedName>
</protein>
<sequence length="204" mass="23663">MEQGGKHQHLSPPELSNGNSQHLQPELSKSPEFSKFPSPLSPPPRWPARQFRRCVSRSPVTPEVRQAILSSFDFEKSYDEQPESAILKLEKLLGYERWPWLDDLDRRNTICDKVSMILHKFLWSHRYYWLTDTGIDGKSRLLISPKEGIEPLPLPEWLSTPYIVRVPHQDFTYKPETGEEICENPTITSGHAILDSDQRRPDMS</sequence>
<keyword evidence="3" id="KW-1185">Reference proteome</keyword>
<evidence type="ECO:0000256" key="1">
    <source>
        <dbReference type="SAM" id="MobiDB-lite"/>
    </source>
</evidence>
<dbReference type="VEuPathDB" id="FungiDB:P174DRAFT_450423"/>
<organism evidence="2 3">
    <name type="scientific">Aspergillus novofumigatus (strain IBT 16806)</name>
    <dbReference type="NCBI Taxonomy" id="1392255"/>
    <lineage>
        <taxon>Eukaryota</taxon>
        <taxon>Fungi</taxon>
        <taxon>Dikarya</taxon>
        <taxon>Ascomycota</taxon>
        <taxon>Pezizomycotina</taxon>
        <taxon>Eurotiomycetes</taxon>
        <taxon>Eurotiomycetidae</taxon>
        <taxon>Eurotiales</taxon>
        <taxon>Aspergillaceae</taxon>
        <taxon>Aspergillus</taxon>
        <taxon>Aspergillus subgen. Fumigati</taxon>
    </lineage>
</organism>
<dbReference type="EMBL" id="MSZS01000003">
    <property type="protein sequence ID" value="PKX96117.1"/>
    <property type="molecule type" value="Genomic_DNA"/>
</dbReference>
<dbReference type="Proteomes" id="UP000234474">
    <property type="component" value="Unassembled WGS sequence"/>
</dbReference>
<gene>
    <name evidence="2" type="ORF">P174DRAFT_450423</name>
</gene>
<feature type="region of interest" description="Disordered" evidence="1">
    <location>
        <begin position="1"/>
        <end position="48"/>
    </location>
</feature>
<dbReference type="GeneID" id="36536260"/>
<dbReference type="OrthoDB" id="4508312at2759"/>
<dbReference type="AlphaFoldDB" id="A0A2I1CEQ4"/>
<comment type="caution">
    <text evidence="2">The sequence shown here is derived from an EMBL/GenBank/DDBJ whole genome shotgun (WGS) entry which is preliminary data.</text>
</comment>
<feature type="compositionally biased region" description="Low complexity" evidence="1">
    <location>
        <begin position="27"/>
        <end position="38"/>
    </location>
</feature>
<dbReference type="RefSeq" id="XP_024684712.1">
    <property type="nucleotide sequence ID" value="XM_024828934.1"/>
</dbReference>
<feature type="compositionally biased region" description="Polar residues" evidence="1">
    <location>
        <begin position="14"/>
        <end position="23"/>
    </location>
</feature>
<reference evidence="3" key="1">
    <citation type="journal article" date="2018" name="Proc. Natl. Acad. Sci. U.S.A.">
        <title>Linking secondary metabolites to gene clusters through genome sequencing of six diverse Aspergillus species.</title>
        <authorList>
            <person name="Kaerboelling I."/>
            <person name="Vesth T.C."/>
            <person name="Frisvad J.C."/>
            <person name="Nybo J.L."/>
            <person name="Theobald S."/>
            <person name="Kuo A."/>
            <person name="Bowyer P."/>
            <person name="Matsuda Y."/>
            <person name="Mondo S."/>
            <person name="Lyhne E.K."/>
            <person name="Kogle M.E."/>
            <person name="Clum A."/>
            <person name="Lipzen A."/>
            <person name="Salamov A."/>
            <person name="Ngan C.Y."/>
            <person name="Daum C."/>
            <person name="Chiniquy J."/>
            <person name="Barry K."/>
            <person name="LaButti K."/>
            <person name="Haridas S."/>
            <person name="Simmons B.A."/>
            <person name="Magnuson J.K."/>
            <person name="Mortensen U.H."/>
            <person name="Larsen T.O."/>
            <person name="Grigoriev I.V."/>
            <person name="Baker S.E."/>
            <person name="Andersen M.R."/>
        </authorList>
    </citation>
    <scope>NUCLEOTIDE SEQUENCE [LARGE SCALE GENOMIC DNA]</scope>
    <source>
        <strain evidence="3">IBT 16806</strain>
    </source>
</reference>
<evidence type="ECO:0000313" key="2">
    <source>
        <dbReference type="EMBL" id="PKX96117.1"/>
    </source>
</evidence>
<proteinExistence type="predicted"/>
<name>A0A2I1CEQ4_ASPN1</name>
<accession>A0A2I1CEQ4</accession>